<evidence type="ECO:0000313" key="2">
    <source>
        <dbReference type="Proteomes" id="UP000243579"/>
    </source>
</evidence>
<dbReference type="Proteomes" id="UP000243579">
    <property type="component" value="Unassembled WGS sequence"/>
</dbReference>
<reference evidence="1 2" key="1">
    <citation type="journal article" date="2014" name="Genome Biol. Evol.">
        <title>The secreted proteins of Achlya hypogyna and Thraustotheca clavata identify the ancestral oomycete secretome and reveal gene acquisitions by horizontal gene transfer.</title>
        <authorList>
            <person name="Misner I."/>
            <person name="Blouin N."/>
            <person name="Leonard G."/>
            <person name="Richards T.A."/>
            <person name="Lane C.E."/>
        </authorList>
    </citation>
    <scope>NUCLEOTIDE SEQUENCE [LARGE SCALE GENOMIC DNA]</scope>
    <source>
        <strain evidence="1 2">ATCC 48635</strain>
    </source>
</reference>
<sequence>MSYHDLNECALLKQARDADEVGDVATAVANYDKAIDVLQKRYTSLVHGLMVAGPLGCVAGAVGGAILTTKDGASGDIARATGNLVVASFDKAKHVNETYHVTDRVKGAVKCATATAHEIDAKYKIKDKAGSWLDAGIKHASQVNQKYRLTDRATEATVTGMNTAAKMLRDSGK</sequence>
<proteinExistence type="predicted"/>
<dbReference type="OrthoDB" id="7763451at2759"/>
<protein>
    <submittedName>
        <fullName evidence="1">Uncharacterized protein</fullName>
    </submittedName>
</protein>
<comment type="caution">
    <text evidence="1">The sequence shown here is derived from an EMBL/GenBank/DDBJ whole genome shotgun (WGS) entry which is preliminary data.</text>
</comment>
<gene>
    <name evidence="1" type="ORF">ACHHYP_05163</name>
</gene>
<dbReference type="EMBL" id="JNBR01000047">
    <property type="protein sequence ID" value="OQR99672.1"/>
    <property type="molecule type" value="Genomic_DNA"/>
</dbReference>
<accession>A0A1V9ZNV0</accession>
<keyword evidence="2" id="KW-1185">Reference proteome</keyword>
<name>A0A1V9ZNV0_ACHHY</name>
<organism evidence="1 2">
    <name type="scientific">Achlya hypogyna</name>
    <name type="common">Oomycete</name>
    <name type="synonym">Protoachlya hypogyna</name>
    <dbReference type="NCBI Taxonomy" id="1202772"/>
    <lineage>
        <taxon>Eukaryota</taxon>
        <taxon>Sar</taxon>
        <taxon>Stramenopiles</taxon>
        <taxon>Oomycota</taxon>
        <taxon>Saprolegniomycetes</taxon>
        <taxon>Saprolegniales</taxon>
        <taxon>Achlyaceae</taxon>
        <taxon>Achlya</taxon>
    </lineage>
</organism>
<dbReference type="AlphaFoldDB" id="A0A1V9ZNV0"/>
<evidence type="ECO:0000313" key="1">
    <source>
        <dbReference type="EMBL" id="OQR99672.1"/>
    </source>
</evidence>